<reference evidence="1" key="1">
    <citation type="submission" date="2022-04" db="EMBL/GenBank/DDBJ databases">
        <title>Genome of the entomopathogenic fungus Entomophthora muscae.</title>
        <authorList>
            <person name="Elya C."/>
            <person name="Lovett B.R."/>
            <person name="Lee E."/>
            <person name="Macias A.M."/>
            <person name="Hajek A.E."/>
            <person name="De Bivort B.L."/>
            <person name="Kasson M.T."/>
            <person name="De Fine Licht H.H."/>
            <person name="Stajich J.E."/>
        </authorList>
    </citation>
    <scope>NUCLEOTIDE SEQUENCE</scope>
    <source>
        <strain evidence="1">Berkeley</strain>
    </source>
</reference>
<gene>
    <name evidence="1" type="ORF">DSO57_1025050</name>
</gene>
<accession>A0ACC2S4H3</accession>
<dbReference type="Proteomes" id="UP001165960">
    <property type="component" value="Unassembled WGS sequence"/>
</dbReference>
<evidence type="ECO:0000313" key="2">
    <source>
        <dbReference type="Proteomes" id="UP001165960"/>
    </source>
</evidence>
<organism evidence="1 2">
    <name type="scientific">Entomophthora muscae</name>
    <dbReference type="NCBI Taxonomy" id="34485"/>
    <lineage>
        <taxon>Eukaryota</taxon>
        <taxon>Fungi</taxon>
        <taxon>Fungi incertae sedis</taxon>
        <taxon>Zoopagomycota</taxon>
        <taxon>Entomophthoromycotina</taxon>
        <taxon>Entomophthoromycetes</taxon>
        <taxon>Entomophthorales</taxon>
        <taxon>Entomophthoraceae</taxon>
        <taxon>Entomophthora</taxon>
    </lineage>
</organism>
<comment type="caution">
    <text evidence="1">The sequence shown here is derived from an EMBL/GenBank/DDBJ whole genome shotgun (WGS) entry which is preliminary data.</text>
</comment>
<sequence length="85" mass="9934">MAGHRLEIFKYGFYVFFPISMMIYLGDPGFYDKYVRGHSAYPPPEKCHKFGSSPEELKRLLEEAKEKMRKQNNAALQSSEENKPE</sequence>
<dbReference type="EMBL" id="QTSX02005818">
    <property type="protein sequence ID" value="KAJ9057190.1"/>
    <property type="molecule type" value="Genomic_DNA"/>
</dbReference>
<evidence type="ECO:0000313" key="1">
    <source>
        <dbReference type="EMBL" id="KAJ9057190.1"/>
    </source>
</evidence>
<proteinExistence type="predicted"/>
<name>A0ACC2S4H3_9FUNG</name>
<keyword evidence="2" id="KW-1185">Reference proteome</keyword>
<protein>
    <submittedName>
        <fullName evidence="1">Uncharacterized protein</fullName>
    </submittedName>
</protein>